<feature type="compositionally biased region" description="Basic and acidic residues" evidence="1">
    <location>
        <begin position="9"/>
        <end position="20"/>
    </location>
</feature>
<dbReference type="Pfam" id="PF22769">
    <property type="entry name" value="DCD"/>
    <property type="match status" value="1"/>
</dbReference>
<evidence type="ECO:0000256" key="1">
    <source>
        <dbReference type="SAM" id="MobiDB-lite"/>
    </source>
</evidence>
<dbReference type="Gene3D" id="2.70.40.10">
    <property type="match status" value="1"/>
</dbReference>
<protein>
    <recommendedName>
        <fullName evidence="5">Deoxycytidine triphosphate deaminase</fullName>
    </recommendedName>
</protein>
<sequence length="418" mass="48631">MNLKKKKEVNKTKVSKQERSHRLKWKKKEGVFQLTGTNIRNMRTELDSNFMIAPYQKENATGCGYNLTATEFIYSITKRRLLTIHKSKQGDTYVKIYPNDTVLILTREYIKLSGNMAGAFYSRVQMVSSGFGHISTTLDPGWRGMLLFSINNPTKRKLRLNISRSTDRGVVFKGIATMVLTPVRIEDEETKGVDPSLDNPAMRLDVLKKLVSEPKRFWADRQYQNLKKLIYDLEHFETIENSKMKRLTDIKAHLTNIEMEIASYKSIEDIQAYLVELKRIDYGAFEEVQCKVKNLDDTVCKTTDISKDVNEIKNKIESIYREYDYQLLCEKINQIHLLIQQQVPHVWGYHKMRRLLGFLLKHWKIWVVYGMAIIIVAYTYNSNIGSNDMNIFISVVAAIMPPFITYFLEIFGATNEDL</sequence>
<dbReference type="SUPFAM" id="SSF51283">
    <property type="entry name" value="dUTPase-like"/>
    <property type="match status" value="1"/>
</dbReference>
<feature type="region of interest" description="Disordered" evidence="1">
    <location>
        <begin position="1"/>
        <end position="21"/>
    </location>
</feature>
<evidence type="ECO:0000256" key="2">
    <source>
        <dbReference type="SAM" id="Phobius"/>
    </source>
</evidence>
<proteinExistence type="predicted"/>
<evidence type="ECO:0008006" key="5">
    <source>
        <dbReference type="Google" id="ProtNLM"/>
    </source>
</evidence>
<gene>
    <name evidence="3" type="ORF">GN277_00310</name>
</gene>
<keyword evidence="2" id="KW-0812">Transmembrane</keyword>
<dbReference type="EMBL" id="WUQX01000001">
    <property type="protein sequence ID" value="MXP73940.1"/>
    <property type="molecule type" value="Genomic_DNA"/>
</dbReference>
<dbReference type="AlphaFoldDB" id="A0A7X3MCT3"/>
<keyword evidence="4" id="KW-1185">Reference proteome</keyword>
<dbReference type="Proteomes" id="UP000460412">
    <property type="component" value="Unassembled WGS sequence"/>
</dbReference>
<dbReference type="GO" id="GO:0006229">
    <property type="term" value="P:dUTP biosynthetic process"/>
    <property type="evidence" value="ECO:0007669"/>
    <property type="project" value="InterPro"/>
</dbReference>
<dbReference type="RefSeq" id="WP_159748892.1">
    <property type="nucleotide sequence ID" value="NZ_WUQX01000001.1"/>
</dbReference>
<evidence type="ECO:0000313" key="3">
    <source>
        <dbReference type="EMBL" id="MXP73940.1"/>
    </source>
</evidence>
<feature type="transmembrane region" description="Helical" evidence="2">
    <location>
        <begin position="363"/>
        <end position="380"/>
    </location>
</feature>
<keyword evidence="2" id="KW-0472">Membrane</keyword>
<dbReference type="InterPro" id="IPR036157">
    <property type="entry name" value="dUTPase-like_sf"/>
</dbReference>
<dbReference type="InterPro" id="IPR011962">
    <property type="entry name" value="dCTP_deaminase"/>
</dbReference>
<comment type="caution">
    <text evidence="3">The sequence shown here is derived from an EMBL/GenBank/DDBJ whole genome shotgun (WGS) entry which is preliminary data.</text>
</comment>
<accession>A0A7X3MCT3</accession>
<reference evidence="3 4" key="1">
    <citation type="submission" date="2019-12" db="EMBL/GenBank/DDBJ databases">
        <title>Sporaefaciens musculi gen. nov., sp. nov., a novel bacterium isolated from the caecum of an obese mouse.</title>
        <authorList>
            <person name="Rasmussen T.S."/>
            <person name="Streidl T."/>
            <person name="Hitch T.C.A."/>
            <person name="Wortmann E."/>
            <person name="Deptula P."/>
            <person name="Hansen M."/>
            <person name="Nielsen D.S."/>
            <person name="Clavel T."/>
            <person name="Vogensen F.K."/>
        </authorList>
    </citation>
    <scope>NUCLEOTIDE SEQUENCE [LARGE SCALE GENOMIC DNA]</scope>
    <source>
        <strain evidence="3 4">WCA-9-b2</strain>
    </source>
</reference>
<dbReference type="GO" id="GO:0008829">
    <property type="term" value="F:dCTP deaminase activity"/>
    <property type="evidence" value="ECO:0007669"/>
    <property type="project" value="InterPro"/>
</dbReference>
<name>A0A7X3MCT3_9FIRM</name>
<feature type="transmembrane region" description="Helical" evidence="2">
    <location>
        <begin position="392"/>
        <end position="412"/>
    </location>
</feature>
<keyword evidence="2" id="KW-1133">Transmembrane helix</keyword>
<evidence type="ECO:0000313" key="4">
    <source>
        <dbReference type="Proteomes" id="UP000460412"/>
    </source>
</evidence>
<organism evidence="3 4">
    <name type="scientific">Sporofaciens musculi</name>
    <dbReference type="NCBI Taxonomy" id="2681861"/>
    <lineage>
        <taxon>Bacteria</taxon>
        <taxon>Bacillati</taxon>
        <taxon>Bacillota</taxon>
        <taxon>Clostridia</taxon>
        <taxon>Lachnospirales</taxon>
        <taxon>Lachnospiraceae</taxon>
        <taxon>Sporofaciens</taxon>
    </lineage>
</organism>